<feature type="region of interest" description="Disordered" evidence="2">
    <location>
        <begin position="123"/>
        <end position="145"/>
    </location>
</feature>
<dbReference type="EMBL" id="JAUUTY010000533">
    <property type="protein sequence ID" value="KAK1600942.1"/>
    <property type="molecule type" value="Genomic_DNA"/>
</dbReference>
<organism evidence="4 5">
    <name type="scientific">Lolium multiflorum</name>
    <name type="common">Italian ryegrass</name>
    <name type="synonym">Lolium perenne subsp. multiflorum</name>
    <dbReference type="NCBI Taxonomy" id="4521"/>
    <lineage>
        <taxon>Eukaryota</taxon>
        <taxon>Viridiplantae</taxon>
        <taxon>Streptophyta</taxon>
        <taxon>Embryophyta</taxon>
        <taxon>Tracheophyta</taxon>
        <taxon>Spermatophyta</taxon>
        <taxon>Magnoliopsida</taxon>
        <taxon>Liliopsida</taxon>
        <taxon>Poales</taxon>
        <taxon>Poaceae</taxon>
        <taxon>BOP clade</taxon>
        <taxon>Pooideae</taxon>
        <taxon>Poodae</taxon>
        <taxon>Poeae</taxon>
        <taxon>Poeae Chloroplast Group 2 (Poeae type)</taxon>
        <taxon>Loliodinae</taxon>
        <taxon>Loliinae</taxon>
        <taxon>Lolium</taxon>
    </lineage>
</organism>
<feature type="compositionally biased region" description="Acidic residues" evidence="2">
    <location>
        <begin position="538"/>
        <end position="549"/>
    </location>
</feature>
<dbReference type="SUPFAM" id="SSF57756">
    <property type="entry name" value="Retrovirus zinc finger-like domains"/>
    <property type="match status" value="1"/>
</dbReference>
<dbReference type="GO" id="GO:0008270">
    <property type="term" value="F:zinc ion binding"/>
    <property type="evidence" value="ECO:0007669"/>
    <property type="project" value="UniProtKB-KW"/>
</dbReference>
<evidence type="ECO:0000313" key="5">
    <source>
        <dbReference type="Proteomes" id="UP001231189"/>
    </source>
</evidence>
<gene>
    <name evidence="4" type="ORF">QYE76_017509</name>
</gene>
<keyword evidence="1" id="KW-0862">Zinc</keyword>
<keyword evidence="1" id="KW-0479">Metal-binding</keyword>
<dbReference type="PANTHER" id="PTHR33170:SF48">
    <property type="entry name" value="CCHC-TYPE DOMAIN-CONTAINING PROTEIN"/>
    <property type="match status" value="1"/>
</dbReference>
<dbReference type="GO" id="GO:0003676">
    <property type="term" value="F:nucleic acid binding"/>
    <property type="evidence" value="ECO:0007669"/>
    <property type="project" value="InterPro"/>
</dbReference>
<dbReference type="PROSITE" id="PS50158">
    <property type="entry name" value="ZF_CCHC"/>
    <property type="match status" value="1"/>
</dbReference>
<dbReference type="Pfam" id="PF00098">
    <property type="entry name" value="zf-CCHC"/>
    <property type="match status" value="1"/>
</dbReference>
<evidence type="ECO:0000256" key="2">
    <source>
        <dbReference type="SAM" id="MobiDB-lite"/>
    </source>
</evidence>
<dbReference type="InterPro" id="IPR036875">
    <property type="entry name" value="Znf_CCHC_sf"/>
</dbReference>
<keyword evidence="1" id="KW-0863">Zinc-finger</keyword>
<feature type="compositionally biased region" description="Gly residues" evidence="2">
    <location>
        <begin position="123"/>
        <end position="141"/>
    </location>
</feature>
<evidence type="ECO:0000256" key="1">
    <source>
        <dbReference type="PROSITE-ProRule" id="PRU00047"/>
    </source>
</evidence>
<evidence type="ECO:0000259" key="3">
    <source>
        <dbReference type="PROSITE" id="PS50158"/>
    </source>
</evidence>
<accession>A0AAD8QGB7</accession>
<dbReference type="PANTHER" id="PTHR33170">
    <property type="entry name" value="DUF4283 DOMAIN-CONTAINING PROTEIN-RELATED"/>
    <property type="match status" value="1"/>
</dbReference>
<dbReference type="InterPro" id="IPR001878">
    <property type="entry name" value="Znf_CCHC"/>
</dbReference>
<keyword evidence="5" id="KW-1185">Reference proteome</keyword>
<feature type="region of interest" description="Disordered" evidence="2">
    <location>
        <begin position="538"/>
        <end position="593"/>
    </location>
</feature>
<reference evidence="4" key="1">
    <citation type="submission" date="2023-07" db="EMBL/GenBank/DDBJ databases">
        <title>A chromosome-level genome assembly of Lolium multiflorum.</title>
        <authorList>
            <person name="Chen Y."/>
            <person name="Copetti D."/>
            <person name="Kolliker R."/>
            <person name="Studer B."/>
        </authorList>
    </citation>
    <scope>NUCLEOTIDE SEQUENCE</scope>
    <source>
        <strain evidence="4">02402/16</strain>
        <tissue evidence="4">Leaf</tissue>
    </source>
</reference>
<feature type="domain" description="CCHC-type" evidence="3">
    <location>
        <begin position="300"/>
        <end position="315"/>
    </location>
</feature>
<dbReference type="SMART" id="SM00343">
    <property type="entry name" value="ZnF_C2HC"/>
    <property type="match status" value="2"/>
</dbReference>
<sequence length="854" mass="93542">MLCGCSAAEGENQKRGPFSDEVLLAGEEGESWRAPSGAGPSEQLLFRGSNWWPSIDYGSARPGSQTLVWVRKDLLQTRSFTPADCHPAGVGFLPKPKIVKFSEMWGVEAGRRSYADILKMAGGGRGSGRSGGAGGGRGGGRAPPVASVATKAASSSLGGMADLAPIKPEFPQNMAQNLGAAGQGMFPMMNPNMWNMPLNQWSQFFGNQQIPPAGFNPVMMMPPGIVPNLPQSNSQGSSASLIPAQQQQALGNTKNKKKMQKGAASDGSKNSGERAGNSMQLSVPSGPGPILDPKFRNVTCYNCGELGHYVGLCTRIKRCFICSKTGHHMDNCMMWYTLLPTAQYWGSANPSLGFFHVEVEGPEAVQWLNMDNVGVVVVKDSEISAEELEKNFNDMWKVNWFWQIRQIGPKKFLVRFPPSKRIKELVEYPSINLKKEGVVIYFENWEGEAEPFEEFQEVWVKICGIPAKRLTWKTICQVSTTLGVLVNIDWHGIFRSFYKDIRVKVSVRDKSKIPSNKLFEMEQCFFLINFVVENEGETIDVDEDDDEDPGQSNEGDKLDEEADIGDDFKALDKSNPGGNGNKMETDPSFPSGGEVVPRSAAQLVLETSVQKRGVRQGDPISPILFNFMADIFTKVLFKAADDRQIAGLMKELGGGGIISMIINFHKCDLVPINVSEEDAQLTAQSLSWDVESLDLQLCSVESSLERRRKWGVDDNAEQGGGSNSSAAAAIVAGTWLTPQKKARTSLEVCEMNTTRGFGPLLITAEDLGRTMMANDLILMRISVSPVGEQFTNPPRAPLIPAAPLRALDCRPTAPRLLLANHAALRLLAADYAAPRSLARPHPEYELLMFFRYID</sequence>
<evidence type="ECO:0000313" key="4">
    <source>
        <dbReference type="EMBL" id="KAK1600942.1"/>
    </source>
</evidence>
<name>A0AAD8QGB7_LOLMU</name>
<feature type="region of interest" description="Disordered" evidence="2">
    <location>
        <begin position="249"/>
        <end position="288"/>
    </location>
</feature>
<comment type="caution">
    <text evidence="4">The sequence shown here is derived from an EMBL/GenBank/DDBJ whole genome shotgun (WGS) entry which is preliminary data.</text>
</comment>
<dbReference type="Gene3D" id="4.10.60.10">
    <property type="entry name" value="Zinc finger, CCHC-type"/>
    <property type="match status" value="1"/>
</dbReference>
<proteinExistence type="predicted"/>
<protein>
    <recommendedName>
        <fullName evidence="3">CCHC-type domain-containing protein</fullName>
    </recommendedName>
</protein>
<dbReference type="Proteomes" id="UP001231189">
    <property type="component" value="Unassembled WGS sequence"/>
</dbReference>
<dbReference type="AlphaFoldDB" id="A0AAD8QGB7"/>